<dbReference type="Gene3D" id="2.30.30.140">
    <property type="match status" value="1"/>
</dbReference>
<sequence length="665" mass="73956">MNNTSATQPPIPIGDNKNNNNSSSNNITSKEIPFKPTYAHVAMPLNNSIVYVTGFRWPNRCFIRDASETAEKAHLEICQKVNLLGKNQPKLKKLIPGGLALAKYNGLFQRVKIVGKPYSTSRLHFIDLGMMNASNIAEMREISSELLELPCHNLEVQIKDVSNNKLTEHINNFLKHFDGKKFILTNINGWNVELLHVETHKSMNEQIRDFCSNAQAYSTHSTKPTQHTKNNPDPKRAADVTEISVDPYLNSAEHKPEMIMDRTTVANHAQIAKTERMSEVIEIKLDKESIRSETKPKASVPFNNSNKIKSEIANLQLMLKKAKHEQIAKTENISNANEIKLDKESRSSEITNLQLMLKKDQTTVASNEQTSKTQNIADANKIKLDKESISSEITNLQKDQTTVASNEQTSKTENIADANEIKLDKQLISSETKPKASVPFNNSIKSKSEIENLQLLLTKAKHEQIAKTENISNANEIKLDKESRSSEITNLQLMLKNDQTTVASNEQTSKTQNIADANKIKLDKESISSEISNLQKDQTTVASNEQTSKTGNIADANKIKLDNESISSESKPKANGLLNLGAIETIPTSVLAREATSRVQAETKKSPAKAFVSMPPVTPIIVSEPKIPTNNTTKPDVEPVLIPVRSLISNVKSFKYHLKFVSSAL</sequence>
<gene>
    <name evidence="3" type="primary">Dgri\GH13268</name>
    <name evidence="3" type="ORF">Dgri_GH13268</name>
</gene>
<dbReference type="SMR" id="B4JTZ3"/>
<evidence type="ECO:0000313" key="3">
    <source>
        <dbReference type="EMBL" id="EDV91572.1"/>
    </source>
</evidence>
<dbReference type="InParanoid" id="B4JTZ3"/>
<organism evidence="4">
    <name type="scientific">Drosophila grimshawi</name>
    <name type="common">Hawaiian fruit fly</name>
    <name type="synonym">Idiomyia grimshawi</name>
    <dbReference type="NCBI Taxonomy" id="7222"/>
    <lineage>
        <taxon>Eukaryota</taxon>
        <taxon>Metazoa</taxon>
        <taxon>Ecdysozoa</taxon>
        <taxon>Arthropoda</taxon>
        <taxon>Hexapoda</taxon>
        <taxon>Insecta</taxon>
        <taxon>Pterygota</taxon>
        <taxon>Neoptera</taxon>
        <taxon>Endopterygota</taxon>
        <taxon>Diptera</taxon>
        <taxon>Brachycera</taxon>
        <taxon>Muscomorpha</taxon>
        <taxon>Ephydroidea</taxon>
        <taxon>Drosophilidae</taxon>
        <taxon>Drosophila</taxon>
        <taxon>Hawaiian Drosophila</taxon>
    </lineage>
</organism>
<accession>B4JTZ3</accession>
<dbReference type="eggNOG" id="ENOG502T85Q">
    <property type="taxonomic scope" value="Eukaryota"/>
</dbReference>
<dbReference type="EMBL" id="CH916374">
    <property type="protein sequence ID" value="EDV91572.1"/>
    <property type="molecule type" value="Genomic_DNA"/>
</dbReference>
<dbReference type="SUPFAM" id="SSF63748">
    <property type="entry name" value="Tudor/PWWP/MBT"/>
    <property type="match status" value="1"/>
</dbReference>
<dbReference type="InterPro" id="IPR035437">
    <property type="entry name" value="SNase_OB-fold_sf"/>
</dbReference>
<protein>
    <submittedName>
        <fullName evidence="3">GH13268</fullName>
    </submittedName>
</protein>
<evidence type="ECO:0000259" key="2">
    <source>
        <dbReference type="Pfam" id="PF00567"/>
    </source>
</evidence>
<dbReference type="FunCoup" id="B4JTZ3">
    <property type="interactions" value="41"/>
</dbReference>
<feature type="compositionally biased region" description="Polar residues" evidence="1">
    <location>
        <begin position="217"/>
        <end position="229"/>
    </location>
</feature>
<feature type="compositionally biased region" description="Low complexity" evidence="1">
    <location>
        <begin position="16"/>
        <end position="26"/>
    </location>
</feature>
<dbReference type="Gene3D" id="2.40.50.90">
    <property type="match status" value="1"/>
</dbReference>
<proteinExistence type="predicted"/>
<name>B4JTZ3_DROGR</name>
<keyword evidence="4" id="KW-1185">Reference proteome</keyword>
<dbReference type="OrthoDB" id="5282002at2759"/>
<dbReference type="AlphaFoldDB" id="B4JTZ3"/>
<reference evidence="3 4" key="1">
    <citation type="journal article" date="2007" name="Nature">
        <title>Evolution of genes and genomes on the Drosophila phylogeny.</title>
        <authorList>
            <consortium name="Drosophila 12 Genomes Consortium"/>
            <person name="Clark A.G."/>
            <person name="Eisen M.B."/>
            <person name="Smith D.R."/>
            <person name="Bergman C.M."/>
            <person name="Oliver B."/>
            <person name="Markow T.A."/>
            <person name="Kaufman T.C."/>
            <person name="Kellis M."/>
            <person name="Gelbart W."/>
            <person name="Iyer V.N."/>
            <person name="Pollard D.A."/>
            <person name="Sackton T.B."/>
            <person name="Larracuente A.M."/>
            <person name="Singh N.D."/>
            <person name="Abad J.P."/>
            <person name="Abt D.N."/>
            <person name="Adryan B."/>
            <person name="Aguade M."/>
            <person name="Akashi H."/>
            <person name="Anderson W.W."/>
            <person name="Aquadro C.F."/>
            <person name="Ardell D.H."/>
            <person name="Arguello R."/>
            <person name="Artieri C.G."/>
            <person name="Barbash D.A."/>
            <person name="Barker D."/>
            <person name="Barsanti P."/>
            <person name="Batterham P."/>
            <person name="Batzoglou S."/>
            <person name="Begun D."/>
            <person name="Bhutkar A."/>
            <person name="Blanco E."/>
            <person name="Bosak S.A."/>
            <person name="Bradley R.K."/>
            <person name="Brand A.D."/>
            <person name="Brent M.R."/>
            <person name="Brooks A.N."/>
            <person name="Brown R.H."/>
            <person name="Butlin R.K."/>
            <person name="Caggese C."/>
            <person name="Calvi B.R."/>
            <person name="Bernardo de Carvalho A."/>
            <person name="Caspi A."/>
            <person name="Castrezana S."/>
            <person name="Celniker S.E."/>
            <person name="Chang J.L."/>
            <person name="Chapple C."/>
            <person name="Chatterji S."/>
            <person name="Chinwalla A."/>
            <person name="Civetta A."/>
            <person name="Clifton S.W."/>
            <person name="Comeron J.M."/>
            <person name="Costello J.C."/>
            <person name="Coyne J.A."/>
            <person name="Daub J."/>
            <person name="David R.G."/>
            <person name="Delcher A.L."/>
            <person name="Delehaunty K."/>
            <person name="Do C.B."/>
            <person name="Ebling H."/>
            <person name="Edwards K."/>
            <person name="Eickbush T."/>
            <person name="Evans J.D."/>
            <person name="Filipski A."/>
            <person name="Findeiss S."/>
            <person name="Freyhult E."/>
            <person name="Fulton L."/>
            <person name="Fulton R."/>
            <person name="Garcia A.C."/>
            <person name="Gardiner A."/>
            <person name="Garfield D.A."/>
            <person name="Garvin B.E."/>
            <person name="Gibson G."/>
            <person name="Gilbert D."/>
            <person name="Gnerre S."/>
            <person name="Godfrey J."/>
            <person name="Good R."/>
            <person name="Gotea V."/>
            <person name="Gravely B."/>
            <person name="Greenberg A.J."/>
            <person name="Griffiths-Jones S."/>
            <person name="Gross S."/>
            <person name="Guigo R."/>
            <person name="Gustafson E.A."/>
            <person name="Haerty W."/>
            <person name="Hahn M.W."/>
            <person name="Halligan D.L."/>
            <person name="Halpern A.L."/>
            <person name="Halter G.M."/>
            <person name="Han M.V."/>
            <person name="Heger A."/>
            <person name="Hillier L."/>
            <person name="Hinrichs A.S."/>
            <person name="Holmes I."/>
            <person name="Hoskins R.A."/>
            <person name="Hubisz M.J."/>
            <person name="Hultmark D."/>
            <person name="Huntley M.A."/>
            <person name="Jaffe D.B."/>
            <person name="Jagadeeshan S."/>
            <person name="Jeck W.R."/>
            <person name="Johnson J."/>
            <person name="Jones C.D."/>
            <person name="Jordan W.C."/>
            <person name="Karpen G.H."/>
            <person name="Kataoka E."/>
            <person name="Keightley P.D."/>
            <person name="Kheradpour P."/>
            <person name="Kirkness E.F."/>
            <person name="Koerich L.B."/>
            <person name="Kristiansen K."/>
            <person name="Kudrna D."/>
            <person name="Kulathinal R.J."/>
            <person name="Kumar S."/>
            <person name="Kwok R."/>
            <person name="Lander E."/>
            <person name="Langley C.H."/>
            <person name="Lapoint R."/>
            <person name="Lazzaro B.P."/>
            <person name="Lee S.J."/>
            <person name="Levesque L."/>
            <person name="Li R."/>
            <person name="Lin C.F."/>
            <person name="Lin M.F."/>
            <person name="Lindblad-Toh K."/>
            <person name="Llopart A."/>
            <person name="Long M."/>
            <person name="Low L."/>
            <person name="Lozovsky E."/>
            <person name="Lu J."/>
            <person name="Luo M."/>
            <person name="Machado C.A."/>
            <person name="Makalowski W."/>
            <person name="Marzo M."/>
            <person name="Matsuda M."/>
            <person name="Matzkin L."/>
            <person name="McAllister B."/>
            <person name="McBride C.S."/>
            <person name="McKernan B."/>
            <person name="McKernan K."/>
            <person name="Mendez-Lago M."/>
            <person name="Minx P."/>
            <person name="Mollenhauer M.U."/>
            <person name="Montooth K."/>
            <person name="Mount S.M."/>
            <person name="Mu X."/>
            <person name="Myers E."/>
            <person name="Negre B."/>
            <person name="Newfeld S."/>
            <person name="Nielsen R."/>
            <person name="Noor M.A."/>
            <person name="O'Grady P."/>
            <person name="Pachter L."/>
            <person name="Papaceit M."/>
            <person name="Parisi M.J."/>
            <person name="Parisi M."/>
            <person name="Parts L."/>
            <person name="Pedersen J.S."/>
            <person name="Pesole G."/>
            <person name="Phillippy A.M."/>
            <person name="Ponting C.P."/>
            <person name="Pop M."/>
            <person name="Porcelli D."/>
            <person name="Powell J.R."/>
            <person name="Prohaska S."/>
            <person name="Pruitt K."/>
            <person name="Puig M."/>
            <person name="Quesneville H."/>
            <person name="Ram K.R."/>
            <person name="Rand D."/>
            <person name="Rasmussen M.D."/>
            <person name="Reed L.K."/>
            <person name="Reenan R."/>
            <person name="Reily A."/>
            <person name="Remington K.A."/>
            <person name="Rieger T.T."/>
            <person name="Ritchie M.G."/>
            <person name="Robin C."/>
            <person name="Rogers Y.H."/>
            <person name="Rohde C."/>
            <person name="Rozas J."/>
            <person name="Rubenfield M.J."/>
            <person name="Ruiz A."/>
            <person name="Russo S."/>
            <person name="Salzberg S.L."/>
            <person name="Sanchez-Gracia A."/>
            <person name="Saranga D.J."/>
            <person name="Sato H."/>
            <person name="Schaeffer S.W."/>
            <person name="Schatz M.C."/>
            <person name="Schlenke T."/>
            <person name="Schwartz R."/>
            <person name="Segarra C."/>
            <person name="Singh R.S."/>
            <person name="Sirot L."/>
            <person name="Sirota M."/>
            <person name="Sisneros N.B."/>
            <person name="Smith C.D."/>
            <person name="Smith T.F."/>
            <person name="Spieth J."/>
            <person name="Stage D.E."/>
            <person name="Stark A."/>
            <person name="Stephan W."/>
            <person name="Strausberg R.L."/>
            <person name="Strempel S."/>
            <person name="Sturgill D."/>
            <person name="Sutton G."/>
            <person name="Sutton G.G."/>
            <person name="Tao W."/>
            <person name="Teichmann S."/>
            <person name="Tobari Y.N."/>
            <person name="Tomimura Y."/>
            <person name="Tsolas J.M."/>
            <person name="Valente V.L."/>
            <person name="Venter E."/>
            <person name="Venter J.C."/>
            <person name="Vicario S."/>
            <person name="Vieira F.G."/>
            <person name="Vilella A.J."/>
            <person name="Villasante A."/>
            <person name="Walenz B."/>
            <person name="Wang J."/>
            <person name="Wasserman M."/>
            <person name="Watts T."/>
            <person name="Wilson D."/>
            <person name="Wilson R.K."/>
            <person name="Wing R.A."/>
            <person name="Wolfner M.F."/>
            <person name="Wong A."/>
            <person name="Wong G.K."/>
            <person name="Wu C.I."/>
            <person name="Wu G."/>
            <person name="Yamamoto D."/>
            <person name="Yang H.P."/>
            <person name="Yang S.P."/>
            <person name="Yorke J.A."/>
            <person name="Yoshida K."/>
            <person name="Zdobnov E."/>
            <person name="Zhang P."/>
            <person name="Zhang Y."/>
            <person name="Zimin A.V."/>
            <person name="Baldwin J."/>
            <person name="Abdouelleil A."/>
            <person name="Abdulkadir J."/>
            <person name="Abebe A."/>
            <person name="Abera B."/>
            <person name="Abreu J."/>
            <person name="Acer S.C."/>
            <person name="Aftuck L."/>
            <person name="Alexander A."/>
            <person name="An P."/>
            <person name="Anderson E."/>
            <person name="Anderson S."/>
            <person name="Arachi H."/>
            <person name="Azer M."/>
            <person name="Bachantsang P."/>
            <person name="Barry A."/>
            <person name="Bayul T."/>
            <person name="Berlin A."/>
            <person name="Bessette D."/>
            <person name="Bloom T."/>
            <person name="Blye J."/>
            <person name="Boguslavskiy L."/>
            <person name="Bonnet C."/>
            <person name="Boukhgalter B."/>
            <person name="Bourzgui I."/>
            <person name="Brown A."/>
            <person name="Cahill P."/>
            <person name="Channer S."/>
            <person name="Cheshatsang Y."/>
            <person name="Chuda L."/>
            <person name="Citroen M."/>
            <person name="Collymore A."/>
            <person name="Cooke P."/>
            <person name="Costello M."/>
            <person name="D'Aco K."/>
            <person name="Daza R."/>
            <person name="De Haan G."/>
            <person name="DeGray S."/>
            <person name="DeMaso C."/>
            <person name="Dhargay N."/>
            <person name="Dooley K."/>
            <person name="Dooley E."/>
            <person name="Doricent M."/>
            <person name="Dorje P."/>
            <person name="Dorjee K."/>
            <person name="Dupes A."/>
            <person name="Elong R."/>
            <person name="Falk J."/>
            <person name="Farina A."/>
            <person name="Faro S."/>
            <person name="Ferguson D."/>
            <person name="Fisher S."/>
            <person name="Foley C.D."/>
            <person name="Franke A."/>
            <person name="Friedrich D."/>
            <person name="Gadbois L."/>
            <person name="Gearin G."/>
            <person name="Gearin C.R."/>
            <person name="Giannoukos G."/>
            <person name="Goode T."/>
            <person name="Graham J."/>
            <person name="Grandbois E."/>
            <person name="Grewal S."/>
            <person name="Gyaltsen K."/>
            <person name="Hafez N."/>
            <person name="Hagos B."/>
            <person name="Hall J."/>
            <person name="Henson C."/>
            <person name="Hollinger A."/>
            <person name="Honan T."/>
            <person name="Huard M.D."/>
            <person name="Hughes L."/>
            <person name="Hurhula B."/>
            <person name="Husby M.E."/>
            <person name="Kamat A."/>
            <person name="Kanga B."/>
            <person name="Kashin S."/>
            <person name="Khazanovich D."/>
            <person name="Kisner P."/>
            <person name="Lance K."/>
            <person name="Lara M."/>
            <person name="Lee W."/>
            <person name="Lennon N."/>
            <person name="Letendre F."/>
            <person name="LeVine R."/>
            <person name="Lipovsky A."/>
            <person name="Liu X."/>
            <person name="Liu J."/>
            <person name="Liu S."/>
            <person name="Lokyitsang T."/>
            <person name="Lokyitsang Y."/>
            <person name="Lubonja R."/>
            <person name="Lui A."/>
            <person name="MacDonald P."/>
            <person name="Magnisalis V."/>
            <person name="Maru K."/>
            <person name="Matthews C."/>
            <person name="McCusker W."/>
            <person name="McDonough S."/>
            <person name="Mehta T."/>
            <person name="Meldrim J."/>
            <person name="Meneus L."/>
            <person name="Mihai O."/>
            <person name="Mihalev A."/>
            <person name="Mihova T."/>
            <person name="Mittelman R."/>
            <person name="Mlenga V."/>
            <person name="Montmayeur A."/>
            <person name="Mulrain L."/>
            <person name="Navidi A."/>
            <person name="Naylor J."/>
            <person name="Negash T."/>
            <person name="Nguyen T."/>
            <person name="Nguyen N."/>
            <person name="Nicol R."/>
            <person name="Norbu C."/>
            <person name="Norbu N."/>
            <person name="Novod N."/>
            <person name="O'Neill B."/>
            <person name="Osman S."/>
            <person name="Markiewicz E."/>
            <person name="Oyono O.L."/>
            <person name="Patti C."/>
            <person name="Phunkhang P."/>
            <person name="Pierre F."/>
            <person name="Priest M."/>
            <person name="Raghuraman S."/>
            <person name="Rege F."/>
            <person name="Reyes R."/>
            <person name="Rise C."/>
            <person name="Rogov P."/>
            <person name="Ross K."/>
            <person name="Ryan E."/>
            <person name="Settipalli S."/>
            <person name="Shea T."/>
            <person name="Sherpa N."/>
            <person name="Shi L."/>
            <person name="Shih D."/>
            <person name="Sparrow T."/>
            <person name="Spaulding J."/>
            <person name="Stalker J."/>
            <person name="Stange-Thomann N."/>
            <person name="Stavropoulos S."/>
            <person name="Stone C."/>
            <person name="Strader C."/>
            <person name="Tesfaye S."/>
            <person name="Thomson T."/>
            <person name="Thoulutsang Y."/>
            <person name="Thoulutsang D."/>
            <person name="Topham K."/>
            <person name="Topping I."/>
            <person name="Tsamla T."/>
            <person name="Vassiliev H."/>
            <person name="Vo A."/>
            <person name="Wangchuk T."/>
            <person name="Wangdi T."/>
            <person name="Weiand M."/>
            <person name="Wilkinson J."/>
            <person name="Wilson A."/>
            <person name="Yadav S."/>
            <person name="Young G."/>
            <person name="Yu Q."/>
            <person name="Zembek L."/>
            <person name="Zhong D."/>
            <person name="Zimmer A."/>
            <person name="Zwirko Z."/>
            <person name="Jaffe D.B."/>
            <person name="Alvarez P."/>
            <person name="Brockman W."/>
            <person name="Butler J."/>
            <person name="Chin C."/>
            <person name="Gnerre S."/>
            <person name="Grabherr M."/>
            <person name="Kleber M."/>
            <person name="Mauceli E."/>
            <person name="MacCallum I."/>
        </authorList>
    </citation>
    <scope>NUCLEOTIDE SEQUENCE [LARGE SCALE GENOMIC DNA]</scope>
    <source>
        <strain evidence="4">Tucson 15287-2541.00</strain>
    </source>
</reference>
<feature type="region of interest" description="Disordered" evidence="1">
    <location>
        <begin position="1"/>
        <end position="29"/>
    </location>
</feature>
<dbReference type="Pfam" id="PF00567">
    <property type="entry name" value="TUDOR"/>
    <property type="match status" value="1"/>
</dbReference>
<feature type="region of interest" description="Disordered" evidence="1">
    <location>
        <begin position="217"/>
        <end position="236"/>
    </location>
</feature>
<evidence type="ECO:0000313" key="4">
    <source>
        <dbReference type="Proteomes" id="UP000001070"/>
    </source>
</evidence>
<dbReference type="GO" id="GO:0005737">
    <property type="term" value="C:cytoplasm"/>
    <property type="evidence" value="ECO:0007669"/>
    <property type="project" value="UniProtKB-ARBA"/>
</dbReference>
<dbReference type="HOGENOM" id="CLU_412928_0_0_1"/>
<dbReference type="Proteomes" id="UP000001070">
    <property type="component" value="Unassembled WGS sequence"/>
</dbReference>
<feature type="domain" description="Tudor" evidence="2">
    <location>
        <begin position="47"/>
        <end position="159"/>
    </location>
</feature>
<evidence type="ECO:0000256" key="1">
    <source>
        <dbReference type="SAM" id="MobiDB-lite"/>
    </source>
</evidence>
<dbReference type="InterPro" id="IPR002999">
    <property type="entry name" value="Tudor"/>
</dbReference>